<dbReference type="InterPro" id="IPR036388">
    <property type="entry name" value="WH-like_DNA-bd_sf"/>
</dbReference>
<dbReference type="GO" id="GO:0003700">
    <property type="term" value="F:DNA-binding transcription factor activity"/>
    <property type="evidence" value="ECO:0007669"/>
    <property type="project" value="InterPro"/>
</dbReference>
<evidence type="ECO:0000259" key="4">
    <source>
        <dbReference type="PROSITE" id="PS50949"/>
    </source>
</evidence>
<dbReference type="PRINTS" id="PR00035">
    <property type="entry name" value="HTHGNTR"/>
</dbReference>
<dbReference type="InterPro" id="IPR036390">
    <property type="entry name" value="WH_DNA-bd_sf"/>
</dbReference>
<evidence type="ECO:0000256" key="3">
    <source>
        <dbReference type="ARBA" id="ARBA00023163"/>
    </source>
</evidence>
<feature type="domain" description="HTH gntR-type" evidence="4">
    <location>
        <begin position="8"/>
        <end position="76"/>
    </location>
</feature>
<dbReference type="PANTHER" id="PTHR43537">
    <property type="entry name" value="TRANSCRIPTIONAL REGULATOR, GNTR FAMILY"/>
    <property type="match status" value="1"/>
</dbReference>
<gene>
    <name evidence="5" type="ORF">F8153_13905</name>
</gene>
<dbReference type="CDD" id="cd07377">
    <property type="entry name" value="WHTH_GntR"/>
    <property type="match status" value="1"/>
</dbReference>
<comment type="caution">
    <text evidence="5">The sequence shown here is derived from an EMBL/GenBank/DDBJ whole genome shotgun (WGS) entry which is preliminary data.</text>
</comment>
<dbReference type="Gene3D" id="1.10.10.10">
    <property type="entry name" value="Winged helix-like DNA-binding domain superfamily/Winged helix DNA-binding domain"/>
    <property type="match status" value="1"/>
</dbReference>
<dbReference type="AlphaFoldDB" id="A0A833HLT1"/>
<keyword evidence="3" id="KW-0804">Transcription</keyword>
<accession>A0A833HLT1</accession>
<protein>
    <submittedName>
        <fullName evidence="5">FadR family transcriptional regulator</fullName>
    </submittedName>
</protein>
<dbReference type="Proteomes" id="UP000465601">
    <property type="component" value="Unassembled WGS sequence"/>
</dbReference>
<sequence length="234" mass="26791">MFKPIKTKRVYQQIVDQINQLMRQGELKPGDKLMSEKELADKLKVSRTSVREALSALDFLGVLESKQGDGTFISEVSQQSLIEPLALFMMLDREASIELLEVRKIMEAQAAELAAMRSDDDDLSKISKAIELMEVDLEKKILGEENDAMFHYAIAEATKNKTLVKLMNMISDLVVQNMRTSRQYLYSKKGNPEKLFQQHYDIYVAIKDGNPSLAKKAMFNHLDFVERELTNHQD</sequence>
<dbReference type="SUPFAM" id="SSF48008">
    <property type="entry name" value="GntR ligand-binding domain-like"/>
    <property type="match status" value="1"/>
</dbReference>
<evidence type="ECO:0000313" key="6">
    <source>
        <dbReference type="Proteomes" id="UP000465601"/>
    </source>
</evidence>
<dbReference type="SUPFAM" id="SSF46785">
    <property type="entry name" value="Winged helix' DNA-binding domain"/>
    <property type="match status" value="1"/>
</dbReference>
<reference evidence="5 6" key="1">
    <citation type="submission" date="2019-10" db="EMBL/GenBank/DDBJ databases">
        <title>Alkaliphilus serpentinus sp. nov. and Alkaliphilus pronyensis sp. nov., two novel anaerobic alkaliphilic species isolated from the serpentinized-hosted hydrothermal field of the Prony Bay (New Caledonia).</title>
        <authorList>
            <person name="Postec A."/>
        </authorList>
    </citation>
    <scope>NUCLEOTIDE SEQUENCE [LARGE SCALE GENOMIC DNA]</scope>
    <source>
        <strain evidence="5 6">LacT</strain>
    </source>
</reference>
<dbReference type="InterPro" id="IPR000524">
    <property type="entry name" value="Tscrpt_reg_HTH_GntR"/>
</dbReference>
<proteinExistence type="predicted"/>
<dbReference type="OrthoDB" id="9799482at2"/>
<dbReference type="Pfam" id="PF00392">
    <property type="entry name" value="GntR"/>
    <property type="match status" value="1"/>
</dbReference>
<name>A0A833HLT1_9FIRM</name>
<dbReference type="RefSeq" id="WP_151866959.1">
    <property type="nucleotide sequence ID" value="NZ_WBZB01000052.1"/>
</dbReference>
<evidence type="ECO:0000313" key="5">
    <source>
        <dbReference type="EMBL" id="KAB3526349.1"/>
    </source>
</evidence>
<dbReference type="PANTHER" id="PTHR43537:SF5">
    <property type="entry name" value="UXU OPERON TRANSCRIPTIONAL REGULATOR"/>
    <property type="match status" value="1"/>
</dbReference>
<dbReference type="InterPro" id="IPR011711">
    <property type="entry name" value="GntR_C"/>
</dbReference>
<keyword evidence="6" id="KW-1185">Reference proteome</keyword>
<dbReference type="Pfam" id="PF07729">
    <property type="entry name" value="FCD"/>
    <property type="match status" value="1"/>
</dbReference>
<dbReference type="EMBL" id="WBZB01000052">
    <property type="protein sequence ID" value="KAB3526349.1"/>
    <property type="molecule type" value="Genomic_DNA"/>
</dbReference>
<dbReference type="GO" id="GO:0003677">
    <property type="term" value="F:DNA binding"/>
    <property type="evidence" value="ECO:0007669"/>
    <property type="project" value="UniProtKB-KW"/>
</dbReference>
<dbReference type="InterPro" id="IPR008920">
    <property type="entry name" value="TF_FadR/GntR_C"/>
</dbReference>
<keyword evidence="2" id="KW-0238">DNA-binding</keyword>
<dbReference type="Gene3D" id="1.20.120.530">
    <property type="entry name" value="GntR ligand-binding domain-like"/>
    <property type="match status" value="1"/>
</dbReference>
<dbReference type="SMART" id="SM00895">
    <property type="entry name" value="FCD"/>
    <property type="match status" value="1"/>
</dbReference>
<dbReference type="PROSITE" id="PS50949">
    <property type="entry name" value="HTH_GNTR"/>
    <property type="match status" value="1"/>
</dbReference>
<evidence type="ECO:0000256" key="2">
    <source>
        <dbReference type="ARBA" id="ARBA00023125"/>
    </source>
</evidence>
<evidence type="ECO:0000256" key="1">
    <source>
        <dbReference type="ARBA" id="ARBA00023015"/>
    </source>
</evidence>
<keyword evidence="1" id="KW-0805">Transcription regulation</keyword>
<organism evidence="5 6">
    <name type="scientific">Alkaliphilus serpentinus</name>
    <dbReference type="NCBI Taxonomy" id="1482731"/>
    <lineage>
        <taxon>Bacteria</taxon>
        <taxon>Bacillati</taxon>
        <taxon>Bacillota</taxon>
        <taxon>Clostridia</taxon>
        <taxon>Peptostreptococcales</taxon>
        <taxon>Natronincolaceae</taxon>
        <taxon>Alkaliphilus</taxon>
    </lineage>
</organism>
<dbReference type="SMART" id="SM00345">
    <property type="entry name" value="HTH_GNTR"/>
    <property type="match status" value="1"/>
</dbReference>